<evidence type="ECO:0000313" key="1">
    <source>
        <dbReference type="EMBL" id="KAI8564546.1"/>
    </source>
</evidence>
<proteinExistence type="predicted"/>
<comment type="caution">
    <text evidence="1">The sequence shown here is derived from an EMBL/GenBank/DDBJ whole genome shotgun (WGS) entry which is preliminary data.</text>
</comment>
<name>A0ACC0PHB1_RHOML</name>
<sequence length="351" mass="38219">MEMRLWDHCVEEALSKLESLKLIRSLRPIRLPSDERRRSIEMEQEFVLNSDEFEVFDGLQEWDRASVEVEMAESTFQRWVRDVPSSGDDADCGNQEVGNEAVACSHQKFRKLLLFSGNDYLGLSTHPTISKAAAKAALAHGMGPKGSALICGYTNYHRLLESCLADLKSKEAVVSTCGALLKDCLLCPTGFAANMALMTTLGSVGSLLAAGGKPLKDDRVAIFSDALNHASIIDGIRLAERQGSVVAFVYRHCDMSHLNALLLRCPMKKKVVVTDSLFSMDGDFAPMGELSQLRKRHGFLLVIDDAHGTFVCGKNGGGVAEEFNCESDVDICVGTLSKAAGCHGGFIACRH</sequence>
<dbReference type="Proteomes" id="UP001062846">
    <property type="component" value="Chromosome 3"/>
</dbReference>
<accession>A0ACC0PHB1</accession>
<reference evidence="1" key="1">
    <citation type="submission" date="2022-02" db="EMBL/GenBank/DDBJ databases">
        <title>Plant Genome Project.</title>
        <authorList>
            <person name="Zhang R.-G."/>
        </authorList>
    </citation>
    <scope>NUCLEOTIDE SEQUENCE</scope>
    <source>
        <strain evidence="1">AT1</strain>
    </source>
</reference>
<organism evidence="1 2">
    <name type="scientific">Rhododendron molle</name>
    <name type="common">Chinese azalea</name>
    <name type="synonym">Azalea mollis</name>
    <dbReference type="NCBI Taxonomy" id="49168"/>
    <lineage>
        <taxon>Eukaryota</taxon>
        <taxon>Viridiplantae</taxon>
        <taxon>Streptophyta</taxon>
        <taxon>Embryophyta</taxon>
        <taxon>Tracheophyta</taxon>
        <taxon>Spermatophyta</taxon>
        <taxon>Magnoliopsida</taxon>
        <taxon>eudicotyledons</taxon>
        <taxon>Gunneridae</taxon>
        <taxon>Pentapetalae</taxon>
        <taxon>asterids</taxon>
        <taxon>Ericales</taxon>
        <taxon>Ericaceae</taxon>
        <taxon>Ericoideae</taxon>
        <taxon>Rhodoreae</taxon>
        <taxon>Rhododendron</taxon>
    </lineage>
</organism>
<gene>
    <name evidence="1" type="ORF">RHMOL_Rhmol03G0189800</name>
</gene>
<keyword evidence="2" id="KW-1185">Reference proteome</keyword>
<protein>
    <submittedName>
        <fullName evidence="1">Uncharacterized protein</fullName>
    </submittedName>
</protein>
<dbReference type="EMBL" id="CM046390">
    <property type="protein sequence ID" value="KAI8564546.1"/>
    <property type="molecule type" value="Genomic_DNA"/>
</dbReference>
<evidence type="ECO:0000313" key="2">
    <source>
        <dbReference type="Proteomes" id="UP001062846"/>
    </source>
</evidence>